<dbReference type="Proteomes" id="UP000267003">
    <property type="component" value="Unassembled WGS sequence"/>
</dbReference>
<gene>
    <name evidence="1" type="ORF">D7W81_05745</name>
</gene>
<name>A0A3A8QXP8_9BACT</name>
<comment type="caution">
    <text evidence="1">The sequence shown here is derived from an EMBL/GenBank/DDBJ whole genome shotgun (WGS) entry which is preliminary data.</text>
</comment>
<protein>
    <submittedName>
        <fullName evidence="1">Uncharacterized protein</fullName>
    </submittedName>
</protein>
<accession>A0A3A8QXP8</accession>
<keyword evidence="2" id="KW-1185">Reference proteome</keyword>
<sequence>MTLSKSEFLARAEATLAGLEGAVLEALSHHGEPSVDSLAGVFKGEAPLRPEELAEALCPGPLTDIGFAAVALRDFLPRVDAVLETEVSEARVVTGNAHAPGSLLVTCPLLGAVPDLRPENQPGGSNTRVGPNFRRLPVSVGRDQRWLCADM</sequence>
<evidence type="ECO:0000313" key="2">
    <source>
        <dbReference type="Proteomes" id="UP000267003"/>
    </source>
</evidence>
<dbReference type="AlphaFoldDB" id="A0A3A8QXP8"/>
<feature type="non-terminal residue" evidence="1">
    <location>
        <position position="151"/>
    </location>
</feature>
<reference evidence="2" key="1">
    <citation type="submission" date="2018-09" db="EMBL/GenBank/DDBJ databases">
        <authorList>
            <person name="Livingstone P.G."/>
            <person name="Whitworth D.E."/>
        </authorList>
    </citation>
    <scope>NUCLEOTIDE SEQUENCE [LARGE SCALE GENOMIC DNA]</scope>
    <source>
        <strain evidence="2">AB050A</strain>
    </source>
</reference>
<dbReference type="EMBL" id="RAWK01000023">
    <property type="protein sequence ID" value="RKH72498.1"/>
    <property type="molecule type" value="Genomic_DNA"/>
</dbReference>
<proteinExistence type="predicted"/>
<evidence type="ECO:0000313" key="1">
    <source>
        <dbReference type="EMBL" id="RKH72498.1"/>
    </source>
</evidence>
<organism evidence="1 2">
    <name type="scientific">Corallococcus aberystwythensis</name>
    <dbReference type="NCBI Taxonomy" id="2316722"/>
    <lineage>
        <taxon>Bacteria</taxon>
        <taxon>Pseudomonadati</taxon>
        <taxon>Myxococcota</taxon>
        <taxon>Myxococcia</taxon>
        <taxon>Myxococcales</taxon>
        <taxon>Cystobacterineae</taxon>
        <taxon>Myxococcaceae</taxon>
        <taxon>Corallococcus</taxon>
    </lineage>
</organism>